<keyword evidence="2" id="KW-1185">Reference proteome</keyword>
<proteinExistence type="predicted"/>
<comment type="caution">
    <text evidence="1">The sequence shown here is derived from an EMBL/GenBank/DDBJ whole genome shotgun (WGS) entry which is preliminary data.</text>
</comment>
<accession>A0A3M7QEC9</accession>
<reference evidence="1 2" key="1">
    <citation type="journal article" date="2018" name="Sci. Rep.">
        <title>Genomic signatures of local adaptation to the degree of environmental predictability in rotifers.</title>
        <authorList>
            <person name="Franch-Gras L."/>
            <person name="Hahn C."/>
            <person name="Garcia-Roger E.M."/>
            <person name="Carmona M.J."/>
            <person name="Serra M."/>
            <person name="Gomez A."/>
        </authorList>
    </citation>
    <scope>NUCLEOTIDE SEQUENCE [LARGE SCALE GENOMIC DNA]</scope>
    <source>
        <strain evidence="1">HYR1</strain>
    </source>
</reference>
<name>A0A3M7QEC9_BRAPC</name>
<sequence>EAKTISIGQKRKRGRSKKQKAALFYQNDCNLNYLDNESVLEQAAVEQEPSKESICVEKVFVAEATVVDVDLPRKQGRPKKSTTQSAKVD</sequence>
<dbReference type="Proteomes" id="UP000276133">
    <property type="component" value="Unassembled WGS sequence"/>
</dbReference>
<feature type="non-terminal residue" evidence="1">
    <location>
        <position position="1"/>
    </location>
</feature>
<dbReference type="AlphaFoldDB" id="A0A3M7QEC9"/>
<dbReference type="EMBL" id="REGN01006446">
    <property type="protein sequence ID" value="RNA09552.1"/>
    <property type="molecule type" value="Genomic_DNA"/>
</dbReference>
<organism evidence="1 2">
    <name type="scientific">Brachionus plicatilis</name>
    <name type="common">Marine rotifer</name>
    <name type="synonym">Brachionus muelleri</name>
    <dbReference type="NCBI Taxonomy" id="10195"/>
    <lineage>
        <taxon>Eukaryota</taxon>
        <taxon>Metazoa</taxon>
        <taxon>Spiralia</taxon>
        <taxon>Gnathifera</taxon>
        <taxon>Rotifera</taxon>
        <taxon>Eurotatoria</taxon>
        <taxon>Monogononta</taxon>
        <taxon>Pseudotrocha</taxon>
        <taxon>Ploima</taxon>
        <taxon>Brachionidae</taxon>
        <taxon>Brachionus</taxon>
    </lineage>
</organism>
<gene>
    <name evidence="1" type="ORF">BpHYR1_050544</name>
</gene>
<evidence type="ECO:0000313" key="2">
    <source>
        <dbReference type="Proteomes" id="UP000276133"/>
    </source>
</evidence>
<evidence type="ECO:0000313" key="1">
    <source>
        <dbReference type="EMBL" id="RNA09552.1"/>
    </source>
</evidence>
<protein>
    <submittedName>
        <fullName evidence="1">Uncharacterized protein</fullName>
    </submittedName>
</protein>